<keyword evidence="1" id="KW-0812">Transmembrane</keyword>
<feature type="transmembrane region" description="Helical" evidence="1">
    <location>
        <begin position="163"/>
        <end position="184"/>
    </location>
</feature>
<feature type="transmembrane region" description="Helical" evidence="1">
    <location>
        <begin position="67"/>
        <end position="87"/>
    </location>
</feature>
<dbReference type="InterPro" id="IPR000326">
    <property type="entry name" value="PAP2/HPO"/>
</dbReference>
<keyword evidence="1" id="KW-0472">Membrane</keyword>
<dbReference type="RefSeq" id="WP_371637710.1">
    <property type="nucleotide sequence ID" value="NZ_CP108063.1"/>
</dbReference>
<feature type="transmembrane region" description="Helical" evidence="1">
    <location>
        <begin position="25"/>
        <end position="47"/>
    </location>
</feature>
<dbReference type="Proteomes" id="UP001622594">
    <property type="component" value="Plasmid unnamed2"/>
</dbReference>
<proteinExistence type="predicted"/>
<accession>A0ABZ1LNC9</accession>
<keyword evidence="3" id="KW-0614">Plasmid</keyword>
<geneLocation type="plasmid" evidence="3 4">
    <name>unnamed2</name>
</geneLocation>
<dbReference type="InterPro" id="IPR036938">
    <property type="entry name" value="PAP2/HPO_sf"/>
</dbReference>
<dbReference type="EMBL" id="CP108190">
    <property type="protein sequence ID" value="WTR76032.1"/>
    <property type="molecule type" value="Genomic_DNA"/>
</dbReference>
<evidence type="ECO:0000256" key="1">
    <source>
        <dbReference type="SAM" id="Phobius"/>
    </source>
</evidence>
<feature type="transmembrane region" description="Helical" evidence="1">
    <location>
        <begin position="93"/>
        <end position="111"/>
    </location>
</feature>
<dbReference type="SUPFAM" id="SSF48317">
    <property type="entry name" value="Acid phosphatase/Vanadium-dependent haloperoxidase"/>
    <property type="match status" value="1"/>
</dbReference>
<dbReference type="Pfam" id="PF01569">
    <property type="entry name" value="PAP2"/>
    <property type="match status" value="1"/>
</dbReference>
<reference evidence="3 4" key="1">
    <citation type="submission" date="2022-10" db="EMBL/GenBank/DDBJ databases">
        <title>The complete genomes of actinobacterial strains from the NBC collection.</title>
        <authorList>
            <person name="Joergensen T.S."/>
            <person name="Alvarez Arevalo M."/>
            <person name="Sterndorff E.B."/>
            <person name="Faurdal D."/>
            <person name="Vuksanovic O."/>
            <person name="Mourched A.-S."/>
            <person name="Charusanti P."/>
            <person name="Shaw S."/>
            <person name="Blin K."/>
            <person name="Weber T."/>
        </authorList>
    </citation>
    <scope>NUCLEOTIDE SEQUENCE [LARGE SCALE GENOMIC DNA]</scope>
    <source>
        <strain evidence="3 4">NBC_00123</strain>
        <plasmid evidence="3 4">unnamed2</plasmid>
    </source>
</reference>
<keyword evidence="4" id="KW-1185">Reference proteome</keyword>
<feature type="domain" description="Phosphatidic acid phosphatase type 2/haloperoxidase" evidence="2">
    <location>
        <begin position="69"/>
        <end position="185"/>
    </location>
</feature>
<organism evidence="3 4">
    <name type="scientific">Streptomyces zaomyceticus</name>
    <dbReference type="NCBI Taxonomy" id="68286"/>
    <lineage>
        <taxon>Bacteria</taxon>
        <taxon>Bacillati</taxon>
        <taxon>Actinomycetota</taxon>
        <taxon>Actinomycetes</taxon>
        <taxon>Kitasatosporales</taxon>
        <taxon>Streptomycetaceae</taxon>
        <taxon>Streptomyces</taxon>
    </lineage>
</organism>
<name>A0ABZ1LNC9_9ACTN</name>
<sequence>MTNGLDPKYLLFGVFPLVGASGGQAVGIGWGLLAAAVFVIPPSLVVYAGVRGGRWSDRHLSVRTQRLPVAVGLSVYVTAVVVLLYAVDAPRPVTATAFTMAALCALTTVLTAVWKVSVHCTVACAFVAVLSCAYDAEAPWPFMAAPLVALIGWSRVRLRAHTVAQVLVGCLLGTAGTAFLWHLANAAAA</sequence>
<evidence type="ECO:0000259" key="2">
    <source>
        <dbReference type="Pfam" id="PF01569"/>
    </source>
</evidence>
<keyword evidence="1" id="KW-1133">Transmembrane helix</keyword>
<evidence type="ECO:0000313" key="3">
    <source>
        <dbReference type="EMBL" id="WTR76032.1"/>
    </source>
</evidence>
<gene>
    <name evidence="3" type="ORF">OG814_42980</name>
</gene>
<dbReference type="CDD" id="cd01610">
    <property type="entry name" value="PAP2_like"/>
    <property type="match status" value="1"/>
</dbReference>
<dbReference type="Gene3D" id="1.20.144.10">
    <property type="entry name" value="Phosphatidic acid phosphatase type 2/haloperoxidase"/>
    <property type="match status" value="1"/>
</dbReference>
<evidence type="ECO:0000313" key="4">
    <source>
        <dbReference type="Proteomes" id="UP001622594"/>
    </source>
</evidence>
<protein>
    <submittedName>
        <fullName evidence="3">Phosphatase PAP2 family protein</fullName>
    </submittedName>
</protein>